<evidence type="ECO:0000259" key="17">
    <source>
        <dbReference type="Pfam" id="PF03443"/>
    </source>
</evidence>
<comment type="catalytic activity">
    <reaction evidence="14">
        <text>[(1-&gt;4)-beta-D-glucosyl]n+m + reduced acceptor + O2 = 4-dehydro-beta-D-glucosyl-[(1-&gt;4)-beta-D-glucosyl]n-1 + [(1-&gt;4)-beta-D-glucosyl]m + acceptor + H2O.</text>
        <dbReference type="EC" id="1.14.99.56"/>
    </reaction>
</comment>
<evidence type="ECO:0000256" key="11">
    <source>
        <dbReference type="ARBA" id="ARBA00023277"/>
    </source>
</evidence>
<evidence type="ECO:0000256" key="1">
    <source>
        <dbReference type="ARBA" id="ARBA00001973"/>
    </source>
</evidence>
<evidence type="ECO:0000256" key="7">
    <source>
        <dbReference type="ARBA" id="ARBA00023002"/>
    </source>
</evidence>
<evidence type="ECO:0000256" key="15">
    <source>
        <dbReference type="ARBA" id="ARBA00047174"/>
    </source>
</evidence>
<feature type="domain" description="Auxiliary Activity family 9 catalytic" evidence="17">
    <location>
        <begin position="17"/>
        <end position="215"/>
    </location>
</feature>
<dbReference type="AlphaFoldDB" id="A0A8K0VYI0"/>
<evidence type="ECO:0000256" key="4">
    <source>
        <dbReference type="ARBA" id="ARBA00022723"/>
    </source>
</evidence>
<dbReference type="InterPro" id="IPR005103">
    <property type="entry name" value="AA9_LPMO"/>
</dbReference>
<keyword evidence="8" id="KW-0186">Copper</keyword>
<evidence type="ECO:0000256" key="8">
    <source>
        <dbReference type="ARBA" id="ARBA00023008"/>
    </source>
</evidence>
<organism evidence="18 19">
    <name type="scientific">Paraphoma chrysanthemicola</name>
    <dbReference type="NCBI Taxonomy" id="798071"/>
    <lineage>
        <taxon>Eukaryota</taxon>
        <taxon>Fungi</taxon>
        <taxon>Dikarya</taxon>
        <taxon>Ascomycota</taxon>
        <taxon>Pezizomycotina</taxon>
        <taxon>Dothideomycetes</taxon>
        <taxon>Pleosporomycetidae</taxon>
        <taxon>Pleosporales</taxon>
        <taxon>Pleosporineae</taxon>
        <taxon>Phaeosphaeriaceae</taxon>
        <taxon>Paraphoma</taxon>
    </lineage>
</organism>
<gene>
    <name evidence="18" type="ORF">FB567DRAFT_61473</name>
</gene>
<dbReference type="GO" id="GO:0005576">
    <property type="term" value="C:extracellular region"/>
    <property type="evidence" value="ECO:0007669"/>
    <property type="project" value="UniProtKB-SubCell"/>
</dbReference>
<accession>A0A8K0VYI0</accession>
<dbReference type="GO" id="GO:0016787">
    <property type="term" value="F:hydrolase activity"/>
    <property type="evidence" value="ECO:0007669"/>
    <property type="project" value="UniProtKB-KW"/>
</dbReference>
<evidence type="ECO:0000256" key="14">
    <source>
        <dbReference type="ARBA" id="ARBA00045077"/>
    </source>
</evidence>
<keyword evidence="6" id="KW-0136">Cellulose degradation</keyword>
<proteinExistence type="inferred from homology"/>
<reference evidence="18" key="1">
    <citation type="journal article" date="2021" name="Nat. Commun.">
        <title>Genetic determinants of endophytism in the Arabidopsis root mycobiome.</title>
        <authorList>
            <person name="Mesny F."/>
            <person name="Miyauchi S."/>
            <person name="Thiergart T."/>
            <person name="Pickel B."/>
            <person name="Atanasova L."/>
            <person name="Karlsson M."/>
            <person name="Huettel B."/>
            <person name="Barry K.W."/>
            <person name="Haridas S."/>
            <person name="Chen C."/>
            <person name="Bauer D."/>
            <person name="Andreopoulos W."/>
            <person name="Pangilinan J."/>
            <person name="LaButti K."/>
            <person name="Riley R."/>
            <person name="Lipzen A."/>
            <person name="Clum A."/>
            <person name="Drula E."/>
            <person name="Henrissat B."/>
            <person name="Kohler A."/>
            <person name="Grigoriev I.V."/>
            <person name="Martin F.M."/>
            <person name="Hacquard S."/>
        </authorList>
    </citation>
    <scope>NUCLEOTIDE SEQUENCE</scope>
    <source>
        <strain evidence="18">MPI-SDFR-AT-0120</strain>
    </source>
</reference>
<dbReference type="EMBL" id="JAGMVJ010000010">
    <property type="protein sequence ID" value="KAH7087191.1"/>
    <property type="molecule type" value="Genomic_DNA"/>
</dbReference>
<keyword evidence="3" id="KW-0964">Secreted</keyword>
<comment type="cofactor">
    <cofactor evidence="1">
        <name>Cu(2+)</name>
        <dbReference type="ChEBI" id="CHEBI:29036"/>
    </cofactor>
</comment>
<evidence type="ECO:0000313" key="18">
    <source>
        <dbReference type="EMBL" id="KAH7087191.1"/>
    </source>
</evidence>
<dbReference type="InterPro" id="IPR049892">
    <property type="entry name" value="AA9"/>
</dbReference>
<evidence type="ECO:0000256" key="9">
    <source>
        <dbReference type="ARBA" id="ARBA00023033"/>
    </source>
</evidence>
<keyword evidence="10" id="KW-1015">Disulfide bond</keyword>
<name>A0A8K0VYI0_9PLEO</name>
<evidence type="ECO:0000256" key="3">
    <source>
        <dbReference type="ARBA" id="ARBA00022525"/>
    </source>
</evidence>
<keyword evidence="7" id="KW-0560">Oxidoreductase</keyword>
<protein>
    <recommendedName>
        <fullName evidence="15">lytic cellulose monooxygenase (C4-dehydrogenating)</fullName>
        <ecNumber evidence="15">1.14.99.56</ecNumber>
    </recommendedName>
</protein>
<evidence type="ECO:0000256" key="16">
    <source>
        <dbReference type="SAM" id="SignalP"/>
    </source>
</evidence>
<dbReference type="PANTHER" id="PTHR33353">
    <property type="entry name" value="PUTATIVE (AFU_ORTHOLOGUE AFUA_1G12560)-RELATED"/>
    <property type="match status" value="1"/>
</dbReference>
<dbReference type="OrthoDB" id="5271017at2759"/>
<dbReference type="Proteomes" id="UP000813461">
    <property type="component" value="Unassembled WGS sequence"/>
</dbReference>
<dbReference type="PANTHER" id="PTHR33353:SF10">
    <property type="entry name" value="ENDO-BETA-1,4-GLUCANASE D"/>
    <property type="match status" value="1"/>
</dbReference>
<evidence type="ECO:0000313" key="19">
    <source>
        <dbReference type="Proteomes" id="UP000813461"/>
    </source>
</evidence>
<comment type="caution">
    <text evidence="18">The sequence shown here is derived from an EMBL/GenBank/DDBJ whole genome shotgun (WGS) entry which is preliminary data.</text>
</comment>
<feature type="chain" id="PRO_5035425744" description="lytic cellulose monooxygenase (C4-dehydrogenating)" evidence="16">
    <location>
        <begin position="17"/>
        <end position="231"/>
    </location>
</feature>
<feature type="signal peptide" evidence="16">
    <location>
        <begin position="1"/>
        <end position="16"/>
    </location>
</feature>
<evidence type="ECO:0000256" key="12">
    <source>
        <dbReference type="ARBA" id="ARBA00023326"/>
    </source>
</evidence>
<dbReference type="Gene3D" id="2.70.50.70">
    <property type="match status" value="1"/>
</dbReference>
<evidence type="ECO:0000256" key="2">
    <source>
        <dbReference type="ARBA" id="ARBA00004613"/>
    </source>
</evidence>
<keyword evidence="11" id="KW-0119">Carbohydrate metabolism</keyword>
<comment type="similarity">
    <text evidence="13">Belongs to the polysaccharide monooxygenase AA9 family.</text>
</comment>
<keyword evidence="12" id="KW-0624">Polysaccharide degradation</keyword>
<dbReference type="EC" id="1.14.99.56" evidence="15"/>
<keyword evidence="19" id="KW-1185">Reference proteome</keyword>
<evidence type="ECO:0000256" key="10">
    <source>
        <dbReference type="ARBA" id="ARBA00023157"/>
    </source>
</evidence>
<evidence type="ECO:0000256" key="6">
    <source>
        <dbReference type="ARBA" id="ARBA00023001"/>
    </source>
</evidence>
<dbReference type="CDD" id="cd21175">
    <property type="entry name" value="LPMO_AA9"/>
    <property type="match status" value="1"/>
</dbReference>
<sequence>MHLLTPLLVLAGTAQAHYRFPKLILNGQPEAAEWTSVRQTKNYQTNSGVTSVTSADMRCFQNRAGTGTATVAAGSELGFVAASEVSHFGPVQFYMAKVPEGANVNTWEAAGNVWFKAASISAVGSPLGSGPETWPAYKKSSVSFTIPKNTPSGKYLVRVESIALHQAQNVGGAQIYLSCAQVEVTGGGNGTPGPLVAFPGAYNANDAGLRWSYYPIPTSYTAPGPAVWNGS</sequence>
<dbReference type="GO" id="GO:0030245">
    <property type="term" value="P:cellulose catabolic process"/>
    <property type="evidence" value="ECO:0007669"/>
    <property type="project" value="UniProtKB-KW"/>
</dbReference>
<comment type="subcellular location">
    <subcellularLocation>
        <location evidence="2">Secreted</location>
    </subcellularLocation>
</comment>
<dbReference type="GO" id="GO:0046872">
    <property type="term" value="F:metal ion binding"/>
    <property type="evidence" value="ECO:0007669"/>
    <property type="project" value="UniProtKB-KW"/>
</dbReference>
<dbReference type="Pfam" id="PF03443">
    <property type="entry name" value="AA9"/>
    <property type="match status" value="1"/>
</dbReference>
<keyword evidence="9" id="KW-0503">Monooxygenase</keyword>
<keyword evidence="4" id="KW-0479">Metal-binding</keyword>
<keyword evidence="5 16" id="KW-0732">Signal</keyword>
<keyword evidence="18" id="KW-0378">Hydrolase</keyword>
<evidence type="ECO:0000256" key="13">
    <source>
        <dbReference type="ARBA" id="ARBA00044502"/>
    </source>
</evidence>
<evidence type="ECO:0000256" key="5">
    <source>
        <dbReference type="ARBA" id="ARBA00022729"/>
    </source>
</evidence>
<dbReference type="GO" id="GO:0004497">
    <property type="term" value="F:monooxygenase activity"/>
    <property type="evidence" value="ECO:0007669"/>
    <property type="project" value="UniProtKB-KW"/>
</dbReference>